<name>A0A172JHU1_BPPB1</name>
<reference evidence="1 2" key="1">
    <citation type="journal article" date="2016" name="Virology">
        <title>The genome of AR9, a giant transducing Bacillus phage encoding two multisubunit RNA polymerases.</title>
        <authorList>
            <person name="Lavysh D."/>
            <person name="Sokolova M."/>
            <person name="Minakhin L."/>
            <person name="Yakunina M."/>
            <person name="Artamonova T."/>
            <person name="Kozyavkin S."/>
            <person name="Makarova K.S."/>
            <person name="Koonin E.V."/>
            <person name="Severinov K."/>
        </authorList>
    </citation>
    <scope>NUCLEOTIDE SEQUENCE [LARGE SCALE GENOMIC DNA]</scope>
</reference>
<dbReference type="Proteomes" id="UP000202618">
    <property type="component" value="Segment"/>
</dbReference>
<dbReference type="KEGG" id="vg:29058751"/>
<evidence type="ECO:0000313" key="1">
    <source>
        <dbReference type="EMBL" id="AMS01117.1"/>
    </source>
</evidence>
<gene>
    <name evidence="1" type="ORF">AR9_g032</name>
</gene>
<accession>A0A172JHU1</accession>
<proteinExistence type="predicted"/>
<dbReference type="GeneID" id="29058751"/>
<dbReference type="EMBL" id="KU878088">
    <property type="protein sequence ID" value="AMS01117.1"/>
    <property type="molecule type" value="Genomic_DNA"/>
</dbReference>
<dbReference type="RefSeq" id="YP_009282937.1">
    <property type="nucleotide sequence ID" value="NC_031039.1"/>
</dbReference>
<evidence type="ECO:0000313" key="2">
    <source>
        <dbReference type="Proteomes" id="UP000202618"/>
    </source>
</evidence>
<protein>
    <submittedName>
        <fullName evidence="1">HNH nuclease</fullName>
    </submittedName>
</protein>
<organism evidence="1 2">
    <name type="scientific">Bacillus phage AR9</name>
    <dbReference type="NCBI Taxonomy" id="1815509"/>
    <lineage>
        <taxon>Viruses</taxon>
        <taxon>Duplodnaviria</taxon>
        <taxon>Heunggongvirae</taxon>
        <taxon>Uroviricota</taxon>
        <taxon>Caudoviricetes</taxon>
        <taxon>Takahashivirus</taxon>
        <taxon>Bacillus phage PBS1</taxon>
    </lineage>
</organism>
<sequence>MSKIIAEHIDRTTLKESVLIPEHEERKESSTFRKSKKRLKEDGHYKCWICENTEHLEVHHFLCSWSMQNVCDYDKLKELVELFDIYGYGKKLNEVPITTVDDIRNLIVLCLKHHRQTFTGIHELTFPTWILQKVTKTDREVVIDEDAV</sequence>
<dbReference type="OrthoDB" id="33522at10239"/>